<evidence type="ECO:0000256" key="6">
    <source>
        <dbReference type="SAM" id="Phobius"/>
    </source>
</evidence>
<accession>A0ABV8VVW1</accession>
<evidence type="ECO:0000256" key="2">
    <source>
        <dbReference type="ARBA" id="ARBA00022475"/>
    </source>
</evidence>
<dbReference type="PANTHER" id="PTHR30294">
    <property type="entry name" value="MEMBRANE COMPONENT OF ABC TRANSPORTER YHHJ-RELATED"/>
    <property type="match status" value="1"/>
</dbReference>
<name>A0ABV8VVW1_9BACI</name>
<protein>
    <submittedName>
        <fullName evidence="8">ABC transporter permease</fullName>
    </submittedName>
</protein>
<evidence type="ECO:0000256" key="5">
    <source>
        <dbReference type="ARBA" id="ARBA00023136"/>
    </source>
</evidence>
<evidence type="ECO:0000313" key="8">
    <source>
        <dbReference type="EMBL" id="MFC4388656.1"/>
    </source>
</evidence>
<sequence>MNKFWTVFNHTFLSKVKAKSFIITTAIFLLFIIVIANLPTIISMFDGDESESKDRIAVLTQEDQLVSTLNERLEVTDETITLEQADFAEEDIETVIREEEYAGVLVIQPSETTIIEPIYYTTENQWETEMLLEQLLQQIKVELATNQAGIDQAIVTDIYQPIPFQTELISKETGVEAKSEEQLSSTRGLVYVILFLLYFAVITYGNMIAMDIANEKTSRVMEILISSSSPTSQMFAKILAIGAVGLSQMSLFLAVGYAVILNKKDELEGGFFEYFGLSDIELSTFIYAIVFFLLGYFLYATMAAMLGSLVSRTEDVQQMMMPVILLIVAAFMIAMFGLSTPNSQLVTISSFIPFFSPMTMFLRVGMVDVGMWEIALSIGILVLSIAILAILAARIYRGGVLMYGTSTSLKDFKKALLLSKK</sequence>
<feature type="transmembrane region" description="Helical" evidence="6">
    <location>
        <begin position="319"/>
        <end position="338"/>
    </location>
</feature>
<dbReference type="EMBL" id="JBHSDV010000004">
    <property type="protein sequence ID" value="MFC4388656.1"/>
    <property type="molecule type" value="Genomic_DNA"/>
</dbReference>
<evidence type="ECO:0000259" key="7">
    <source>
        <dbReference type="Pfam" id="PF12698"/>
    </source>
</evidence>
<dbReference type="Pfam" id="PF12698">
    <property type="entry name" value="ABC2_membrane_3"/>
    <property type="match status" value="1"/>
</dbReference>
<keyword evidence="4 6" id="KW-1133">Transmembrane helix</keyword>
<keyword evidence="3 6" id="KW-0812">Transmembrane</keyword>
<keyword evidence="5 6" id="KW-0472">Membrane</keyword>
<dbReference type="InterPro" id="IPR051449">
    <property type="entry name" value="ABC-2_transporter_component"/>
</dbReference>
<evidence type="ECO:0000313" key="9">
    <source>
        <dbReference type="Proteomes" id="UP001595880"/>
    </source>
</evidence>
<feature type="transmembrane region" description="Helical" evidence="6">
    <location>
        <begin position="344"/>
        <end position="362"/>
    </location>
</feature>
<feature type="transmembrane region" description="Helical" evidence="6">
    <location>
        <begin position="285"/>
        <end position="307"/>
    </location>
</feature>
<feature type="transmembrane region" description="Helical" evidence="6">
    <location>
        <begin position="21"/>
        <end position="45"/>
    </location>
</feature>
<feature type="transmembrane region" description="Helical" evidence="6">
    <location>
        <begin position="234"/>
        <end position="260"/>
    </location>
</feature>
<feature type="transmembrane region" description="Helical" evidence="6">
    <location>
        <begin position="374"/>
        <end position="396"/>
    </location>
</feature>
<dbReference type="InterPro" id="IPR013525">
    <property type="entry name" value="ABC2_TM"/>
</dbReference>
<keyword evidence="9" id="KW-1185">Reference proteome</keyword>
<evidence type="ECO:0000256" key="3">
    <source>
        <dbReference type="ARBA" id="ARBA00022692"/>
    </source>
</evidence>
<gene>
    <name evidence="8" type="ORF">ACFOZ1_12725</name>
</gene>
<feature type="transmembrane region" description="Helical" evidence="6">
    <location>
        <begin position="189"/>
        <end position="213"/>
    </location>
</feature>
<feature type="domain" description="ABC-2 type transporter transmembrane" evidence="7">
    <location>
        <begin position="19"/>
        <end position="393"/>
    </location>
</feature>
<comment type="caution">
    <text evidence="8">The sequence shown here is derived from an EMBL/GenBank/DDBJ whole genome shotgun (WGS) entry which is preliminary data.</text>
</comment>
<keyword evidence="2" id="KW-1003">Cell membrane</keyword>
<reference evidence="9" key="1">
    <citation type="journal article" date="2019" name="Int. J. Syst. Evol. Microbiol.">
        <title>The Global Catalogue of Microorganisms (GCM) 10K type strain sequencing project: providing services to taxonomists for standard genome sequencing and annotation.</title>
        <authorList>
            <consortium name="The Broad Institute Genomics Platform"/>
            <consortium name="The Broad Institute Genome Sequencing Center for Infectious Disease"/>
            <person name="Wu L."/>
            <person name="Ma J."/>
        </authorList>
    </citation>
    <scope>NUCLEOTIDE SEQUENCE [LARGE SCALE GENOMIC DNA]</scope>
    <source>
        <strain evidence="9">KACC 14058</strain>
    </source>
</reference>
<evidence type="ECO:0000256" key="1">
    <source>
        <dbReference type="ARBA" id="ARBA00004651"/>
    </source>
</evidence>
<evidence type="ECO:0000256" key="4">
    <source>
        <dbReference type="ARBA" id="ARBA00022989"/>
    </source>
</evidence>
<dbReference type="PANTHER" id="PTHR30294:SF29">
    <property type="entry name" value="MULTIDRUG ABC TRANSPORTER PERMEASE YBHS-RELATED"/>
    <property type="match status" value="1"/>
</dbReference>
<comment type="subcellular location">
    <subcellularLocation>
        <location evidence="1">Cell membrane</location>
        <topology evidence="1">Multi-pass membrane protein</topology>
    </subcellularLocation>
</comment>
<organism evidence="8 9">
    <name type="scientific">Gracilibacillus marinus</name>
    <dbReference type="NCBI Taxonomy" id="630535"/>
    <lineage>
        <taxon>Bacteria</taxon>
        <taxon>Bacillati</taxon>
        <taxon>Bacillota</taxon>
        <taxon>Bacilli</taxon>
        <taxon>Bacillales</taxon>
        <taxon>Bacillaceae</taxon>
        <taxon>Gracilibacillus</taxon>
    </lineage>
</organism>
<proteinExistence type="predicted"/>
<dbReference type="RefSeq" id="WP_390199856.1">
    <property type="nucleotide sequence ID" value="NZ_JBHSDV010000004.1"/>
</dbReference>
<dbReference type="Proteomes" id="UP001595880">
    <property type="component" value="Unassembled WGS sequence"/>
</dbReference>